<dbReference type="Proteomes" id="UP000288623">
    <property type="component" value="Unassembled WGS sequence"/>
</dbReference>
<dbReference type="AlphaFoldDB" id="A0A433RUN3"/>
<proteinExistence type="predicted"/>
<name>A0A433RUN3_9BACL</name>
<evidence type="ECO:0008006" key="3">
    <source>
        <dbReference type="Google" id="ProtNLM"/>
    </source>
</evidence>
<sequence length="146" mass="17182">MITLTRTLRLNELEIFNVFKDGALICITILEDTRQPYSEQDLQLDPLCSMQEEDLIIVENVFKFYIVDDKPLSAADSRYVHEFFADLIETNDFTNFIMQDFVYPDIYELIDLHKLNAYQKILQHVGSSYKIPPISKNKWNHLSQQS</sequence>
<accession>A0A433RUN3</accession>
<dbReference type="RefSeq" id="WP_126990414.1">
    <property type="nucleotide sequence ID" value="NZ_JTFC01000029.1"/>
</dbReference>
<protein>
    <recommendedName>
        <fullName evidence="3">Terpene synthase</fullName>
    </recommendedName>
</protein>
<dbReference type="OrthoDB" id="2455960at2"/>
<reference evidence="1 2" key="1">
    <citation type="submission" date="2014-11" db="EMBL/GenBank/DDBJ databases">
        <title>Genome sequence and analysis of novel Kurthia sp.</title>
        <authorList>
            <person name="Lawson J.N."/>
            <person name="Gonzalez J.E."/>
            <person name="Rinauldi L."/>
            <person name="Xuan Z."/>
            <person name="Firman A."/>
            <person name="Shaddox L."/>
            <person name="Trudeau A."/>
            <person name="Shah S."/>
            <person name="Reiman D."/>
        </authorList>
    </citation>
    <scope>NUCLEOTIDE SEQUENCE [LARGE SCALE GENOMIC DNA]</scope>
    <source>
        <strain evidence="1 2">3B1D</strain>
    </source>
</reference>
<evidence type="ECO:0000313" key="1">
    <source>
        <dbReference type="EMBL" id="RUS56997.1"/>
    </source>
</evidence>
<comment type="caution">
    <text evidence="1">The sequence shown here is derived from an EMBL/GenBank/DDBJ whole genome shotgun (WGS) entry which is preliminary data.</text>
</comment>
<keyword evidence="2" id="KW-1185">Reference proteome</keyword>
<gene>
    <name evidence="1" type="ORF">QI30_07970</name>
</gene>
<organism evidence="1 2">
    <name type="scientific">Candidatus Kurthia intestinigallinarum</name>
    <dbReference type="NCBI Taxonomy" id="1562256"/>
    <lineage>
        <taxon>Bacteria</taxon>
        <taxon>Bacillati</taxon>
        <taxon>Bacillota</taxon>
        <taxon>Bacilli</taxon>
        <taxon>Bacillales</taxon>
        <taxon>Caryophanaceae</taxon>
        <taxon>Kurthia</taxon>
    </lineage>
</organism>
<evidence type="ECO:0000313" key="2">
    <source>
        <dbReference type="Proteomes" id="UP000288623"/>
    </source>
</evidence>
<dbReference type="EMBL" id="JTFC01000029">
    <property type="protein sequence ID" value="RUS56997.1"/>
    <property type="molecule type" value="Genomic_DNA"/>
</dbReference>